<evidence type="ECO:0000313" key="1">
    <source>
        <dbReference type="EMBL" id="RAZ66962.1"/>
    </source>
</evidence>
<name>A0A365K318_9BACL</name>
<reference evidence="1 2" key="1">
    <citation type="submission" date="2018-06" db="EMBL/GenBank/DDBJ databases">
        <title>The draft genome sequences of strains SCU63 and S1.</title>
        <authorList>
            <person name="Gan L."/>
        </authorList>
    </citation>
    <scope>NUCLEOTIDE SEQUENCE [LARGE SCALE GENOMIC DNA]</scope>
    <source>
        <strain evidence="1 2">S1</strain>
    </source>
</reference>
<dbReference type="Pfam" id="PF14014">
    <property type="entry name" value="DUF4230"/>
    <property type="match status" value="1"/>
</dbReference>
<dbReference type="Proteomes" id="UP000251869">
    <property type="component" value="Unassembled WGS sequence"/>
</dbReference>
<dbReference type="RefSeq" id="WP_112233353.1">
    <property type="nucleotide sequence ID" value="NZ_QLZQ01000005.1"/>
</dbReference>
<protein>
    <recommendedName>
        <fullName evidence="3">DUF4230 domain-containing protein</fullName>
    </recommendedName>
</protein>
<dbReference type="EMBL" id="QLZQ01000005">
    <property type="protein sequence ID" value="RAZ66962.1"/>
    <property type="molecule type" value="Genomic_DNA"/>
</dbReference>
<comment type="caution">
    <text evidence="1">The sequence shown here is derived from an EMBL/GenBank/DDBJ whole genome shotgun (WGS) entry which is preliminary data.</text>
</comment>
<gene>
    <name evidence="1" type="ORF">DP119_11715</name>
</gene>
<accession>A0A365K318</accession>
<dbReference type="OrthoDB" id="359931at2"/>
<evidence type="ECO:0000313" key="2">
    <source>
        <dbReference type="Proteomes" id="UP000251869"/>
    </source>
</evidence>
<dbReference type="AlphaFoldDB" id="A0A365K318"/>
<keyword evidence="2" id="KW-1185">Reference proteome</keyword>
<proteinExistence type="predicted"/>
<organism evidence="1 2">
    <name type="scientific">Planococcus maitriensis</name>
    <dbReference type="NCBI Taxonomy" id="221799"/>
    <lineage>
        <taxon>Bacteria</taxon>
        <taxon>Bacillati</taxon>
        <taxon>Bacillota</taxon>
        <taxon>Bacilli</taxon>
        <taxon>Bacillales</taxon>
        <taxon>Caryophanaceae</taxon>
        <taxon>Planococcus</taxon>
    </lineage>
</organism>
<sequence>MKKLAATLVLGLVIGAIGVFAFLQTNLFGFAADSSSQTGLIQEQIVELSEWTTVKYEYKYTIVSRTGENKNIPFTDINFVEAIKLIEYTGYLKAGSDLSGLEIKTDDGEEKISLRIPKAKILDNVVDTEKTTVEDIKGNIFSNYPTQKVFDEVNENKEQIEEEKIDQGLLDEADQRTEELLTDFLNAQGYSEVAIEFY</sequence>
<dbReference type="InterPro" id="IPR025324">
    <property type="entry name" value="DUF4230"/>
</dbReference>
<evidence type="ECO:0008006" key="3">
    <source>
        <dbReference type="Google" id="ProtNLM"/>
    </source>
</evidence>